<dbReference type="GO" id="GO:0004540">
    <property type="term" value="F:RNA nuclease activity"/>
    <property type="evidence" value="ECO:0007669"/>
    <property type="project" value="InterPro"/>
</dbReference>
<keyword evidence="2" id="KW-0963">Cytoplasm</keyword>
<protein>
    <submittedName>
        <fullName evidence="10">Rne/Rng family ribonuclease</fullName>
    </submittedName>
</protein>
<evidence type="ECO:0000313" key="10">
    <source>
        <dbReference type="EMBL" id="MBN1571700.1"/>
    </source>
</evidence>
<dbReference type="Proteomes" id="UP000809273">
    <property type="component" value="Unassembled WGS sequence"/>
</dbReference>
<evidence type="ECO:0000256" key="3">
    <source>
        <dbReference type="ARBA" id="ARBA00022722"/>
    </source>
</evidence>
<reference evidence="10" key="1">
    <citation type="journal article" date="2021" name="Environ. Microbiol.">
        <title>Genomic characterization of three novel Desulfobacterota classes expand the metabolic and phylogenetic diversity of the phylum.</title>
        <authorList>
            <person name="Murphy C.L."/>
            <person name="Biggerstaff J."/>
            <person name="Eichhorn A."/>
            <person name="Ewing E."/>
            <person name="Shahan R."/>
            <person name="Soriano D."/>
            <person name="Stewart S."/>
            <person name="VanMol K."/>
            <person name="Walker R."/>
            <person name="Walters P."/>
            <person name="Elshahed M.S."/>
            <person name="Youssef N.H."/>
        </authorList>
    </citation>
    <scope>NUCLEOTIDE SEQUENCE</scope>
    <source>
        <strain evidence="10">Zod_Metabat.24</strain>
    </source>
</reference>
<comment type="caution">
    <text evidence="10">The sequence shown here is derived from an EMBL/GenBank/DDBJ whole genome shotgun (WGS) entry which is preliminary data.</text>
</comment>
<dbReference type="Pfam" id="PF10150">
    <property type="entry name" value="RNase_E_G"/>
    <property type="match status" value="1"/>
</dbReference>
<organism evidence="10 11">
    <name type="scientific">Candidatus Zymogenus saltonus</name>
    <dbReference type="NCBI Taxonomy" id="2844893"/>
    <lineage>
        <taxon>Bacteria</taxon>
        <taxon>Deltaproteobacteria</taxon>
        <taxon>Candidatus Zymogenia</taxon>
        <taxon>Candidatus Zymogeniales</taxon>
        <taxon>Candidatus Zymogenaceae</taxon>
        <taxon>Candidatus Zymogenus</taxon>
    </lineage>
</organism>
<keyword evidence="3" id="KW-0540">Nuclease</keyword>
<dbReference type="InterPro" id="IPR012340">
    <property type="entry name" value="NA-bd_OB-fold"/>
</dbReference>
<comment type="cofactor">
    <cofactor evidence="1">
        <name>Mg(2+)</name>
        <dbReference type="ChEBI" id="CHEBI:18420"/>
    </cofactor>
</comment>
<keyword evidence="6" id="KW-0460">Magnesium</keyword>
<evidence type="ECO:0000256" key="7">
    <source>
        <dbReference type="ARBA" id="ARBA00022884"/>
    </source>
</evidence>
<dbReference type="GO" id="GO:0016787">
    <property type="term" value="F:hydrolase activity"/>
    <property type="evidence" value="ECO:0007669"/>
    <property type="project" value="UniProtKB-KW"/>
</dbReference>
<dbReference type="InterPro" id="IPR019307">
    <property type="entry name" value="RNA-bd_AU-1/RNase_E/G"/>
</dbReference>
<dbReference type="GO" id="GO:0046872">
    <property type="term" value="F:metal ion binding"/>
    <property type="evidence" value="ECO:0007669"/>
    <property type="project" value="UniProtKB-KW"/>
</dbReference>
<accession>A0A9D8PNC5</accession>
<dbReference type="PANTHER" id="PTHR30001:SF0">
    <property type="entry name" value="RIBONUCLEASE G"/>
    <property type="match status" value="1"/>
</dbReference>
<dbReference type="Gene3D" id="3.40.1260.20">
    <property type="entry name" value="Ribonuclease E, catalytic domain"/>
    <property type="match status" value="1"/>
</dbReference>
<dbReference type="AlphaFoldDB" id="A0A9D8PNC5"/>
<feature type="domain" description="RNase E/G thioredoxin-like" evidence="9">
    <location>
        <begin position="428"/>
        <end position="510"/>
    </location>
</feature>
<feature type="domain" description="RNA-binding protein AU-1/Ribonuclease E/G" evidence="8">
    <location>
        <begin position="148"/>
        <end position="417"/>
    </location>
</feature>
<dbReference type="PANTHER" id="PTHR30001">
    <property type="entry name" value="RIBONUCLEASE"/>
    <property type="match status" value="1"/>
</dbReference>
<evidence type="ECO:0000259" key="9">
    <source>
        <dbReference type="Pfam" id="PF20833"/>
    </source>
</evidence>
<dbReference type="GO" id="GO:0003723">
    <property type="term" value="F:RNA binding"/>
    <property type="evidence" value="ECO:0007669"/>
    <property type="project" value="UniProtKB-KW"/>
</dbReference>
<evidence type="ECO:0000313" key="11">
    <source>
        <dbReference type="Proteomes" id="UP000809273"/>
    </source>
</evidence>
<evidence type="ECO:0000256" key="4">
    <source>
        <dbReference type="ARBA" id="ARBA00022723"/>
    </source>
</evidence>
<dbReference type="CDD" id="cd04453">
    <property type="entry name" value="S1_RNase_E"/>
    <property type="match status" value="1"/>
</dbReference>
<dbReference type="Pfam" id="PF20833">
    <property type="entry name" value="RNase_E_G_Thio"/>
    <property type="match status" value="1"/>
</dbReference>
<dbReference type="GO" id="GO:0006364">
    <property type="term" value="P:rRNA processing"/>
    <property type="evidence" value="ECO:0007669"/>
    <property type="project" value="TreeGrafter"/>
</dbReference>
<evidence type="ECO:0000256" key="1">
    <source>
        <dbReference type="ARBA" id="ARBA00001946"/>
    </source>
</evidence>
<keyword evidence="5" id="KW-0378">Hydrolase</keyword>
<keyword evidence="7" id="KW-0694">RNA-binding</keyword>
<dbReference type="InterPro" id="IPR004659">
    <property type="entry name" value="RNase_E/G"/>
</dbReference>
<name>A0A9D8PNC5_9DELT</name>
<dbReference type="SUPFAM" id="SSF50249">
    <property type="entry name" value="Nucleic acid-binding proteins"/>
    <property type="match status" value="1"/>
</dbReference>
<evidence type="ECO:0000259" key="8">
    <source>
        <dbReference type="Pfam" id="PF10150"/>
    </source>
</evidence>
<sequence>MVKSIILNSHPWETRAAVTENGILTELYIERPKDLGVSGNIYKGKVERVLPGMEAAFVDIGLMKSAFLYVTDFYDDFDELEDLVGMEGVGGMGDGEHIISKGDSGGKPSFTGNGELIEGMVRRGQDVLVQVAREPLGGKGARVTSHISLPGKYLVLLPTVDRVGVSRRIEDEEQRNRLKSIVEGIKPQGAGFIVRTAGWGKKEEEIREDMEVLLKLYESVLKKKEKAPSPSLIHRELDLPHRLIRDFLTQDVDRFVVDSRHEFTRLLEFAENFLPEVSRKIECFNGRKSIFDQYGLEMEIKRALDKKVWLKSGGYIIIEITEALTAIDVNTGRFVGKRDLEDTILRTNLEAVKEIAYQLKLRNIGGLIIIDFIDMEKSQNREMVYTSLDEALKADKKKTNILKISELGLVEMTRKRTRESITHALTDICPYCEGHGYVKSVRTVCYEIFRELVEGTKGVKSEKVVIMVNPDVAGLLYDDEQEQLVELEEQLGIRVVIRSVPQLHVEEYDISLS</sequence>
<dbReference type="EMBL" id="JAFGIX010000003">
    <property type="protein sequence ID" value="MBN1571700.1"/>
    <property type="molecule type" value="Genomic_DNA"/>
</dbReference>
<evidence type="ECO:0000256" key="5">
    <source>
        <dbReference type="ARBA" id="ARBA00022801"/>
    </source>
</evidence>
<reference evidence="10" key="2">
    <citation type="submission" date="2021-01" db="EMBL/GenBank/DDBJ databases">
        <authorList>
            <person name="Hahn C.R."/>
            <person name="Youssef N.H."/>
            <person name="Elshahed M."/>
        </authorList>
    </citation>
    <scope>NUCLEOTIDE SEQUENCE</scope>
    <source>
        <strain evidence="10">Zod_Metabat.24</strain>
    </source>
</reference>
<keyword evidence="4" id="KW-0479">Metal-binding</keyword>
<proteinExistence type="predicted"/>
<dbReference type="Gene3D" id="2.40.50.140">
    <property type="entry name" value="Nucleic acid-binding proteins"/>
    <property type="match status" value="1"/>
</dbReference>
<dbReference type="GO" id="GO:0005737">
    <property type="term" value="C:cytoplasm"/>
    <property type="evidence" value="ECO:0007669"/>
    <property type="project" value="TreeGrafter"/>
</dbReference>
<evidence type="ECO:0000256" key="6">
    <source>
        <dbReference type="ARBA" id="ARBA00022842"/>
    </source>
</evidence>
<gene>
    <name evidence="10" type="ORF">JW984_00715</name>
</gene>
<dbReference type="NCBIfam" id="TIGR00757">
    <property type="entry name" value="RNaseEG"/>
    <property type="match status" value="1"/>
</dbReference>
<dbReference type="InterPro" id="IPR048583">
    <property type="entry name" value="RNase_E_G_thioredoxin-like"/>
</dbReference>
<evidence type="ECO:0000256" key="2">
    <source>
        <dbReference type="ARBA" id="ARBA00022490"/>
    </source>
</evidence>